<keyword evidence="6 7" id="KW-0472">Membrane</keyword>
<dbReference type="EMBL" id="JAGEOJ010000004">
    <property type="protein sequence ID" value="MBO2447409.1"/>
    <property type="molecule type" value="Genomic_DNA"/>
</dbReference>
<feature type="transmembrane region" description="Helical" evidence="7">
    <location>
        <begin position="137"/>
        <end position="156"/>
    </location>
</feature>
<keyword evidence="2" id="KW-0813">Transport</keyword>
<feature type="transmembrane region" description="Helical" evidence="7">
    <location>
        <begin position="12"/>
        <end position="36"/>
    </location>
</feature>
<dbReference type="AlphaFoldDB" id="A0A939PDT7"/>
<dbReference type="Gene3D" id="1.20.1250.20">
    <property type="entry name" value="MFS general substrate transporter like domains"/>
    <property type="match status" value="1"/>
</dbReference>
<evidence type="ECO:0000256" key="1">
    <source>
        <dbReference type="ARBA" id="ARBA00004651"/>
    </source>
</evidence>
<dbReference type="Proteomes" id="UP000669179">
    <property type="component" value="Unassembled WGS sequence"/>
</dbReference>
<dbReference type="RefSeq" id="WP_208255065.1">
    <property type="nucleotide sequence ID" value="NZ_JAGEOJ010000004.1"/>
</dbReference>
<keyword evidence="3" id="KW-1003">Cell membrane</keyword>
<protein>
    <submittedName>
        <fullName evidence="9">MFS transporter</fullName>
    </submittedName>
</protein>
<feature type="transmembrane region" description="Helical" evidence="7">
    <location>
        <begin position="80"/>
        <end position="99"/>
    </location>
</feature>
<evidence type="ECO:0000313" key="9">
    <source>
        <dbReference type="EMBL" id="MBO2447409.1"/>
    </source>
</evidence>
<dbReference type="Pfam" id="PF07690">
    <property type="entry name" value="MFS_1"/>
    <property type="match status" value="1"/>
</dbReference>
<dbReference type="Gene3D" id="1.20.1720.10">
    <property type="entry name" value="Multidrug resistance protein D"/>
    <property type="match status" value="1"/>
</dbReference>
<gene>
    <name evidence="9" type="ORF">J4573_09955</name>
</gene>
<dbReference type="NCBIfam" id="TIGR00711">
    <property type="entry name" value="efflux_EmrB"/>
    <property type="match status" value="1"/>
</dbReference>
<dbReference type="InterPro" id="IPR004638">
    <property type="entry name" value="EmrB-like"/>
</dbReference>
<keyword evidence="10" id="KW-1185">Reference proteome</keyword>
<dbReference type="InterPro" id="IPR036259">
    <property type="entry name" value="MFS_trans_sf"/>
</dbReference>
<feature type="transmembrane region" description="Helical" evidence="7">
    <location>
        <begin position="168"/>
        <end position="186"/>
    </location>
</feature>
<keyword evidence="4 7" id="KW-0812">Transmembrane</keyword>
<evidence type="ECO:0000256" key="4">
    <source>
        <dbReference type="ARBA" id="ARBA00022692"/>
    </source>
</evidence>
<dbReference type="SUPFAM" id="SSF103473">
    <property type="entry name" value="MFS general substrate transporter"/>
    <property type="match status" value="1"/>
</dbReference>
<evidence type="ECO:0000259" key="8">
    <source>
        <dbReference type="PROSITE" id="PS50850"/>
    </source>
</evidence>
<feature type="transmembrane region" description="Helical" evidence="7">
    <location>
        <begin position="105"/>
        <end position="125"/>
    </location>
</feature>
<comment type="caution">
    <text evidence="9">The sequence shown here is derived from an EMBL/GenBank/DDBJ whole genome shotgun (WGS) entry which is preliminary data.</text>
</comment>
<evidence type="ECO:0000256" key="2">
    <source>
        <dbReference type="ARBA" id="ARBA00022448"/>
    </source>
</evidence>
<feature type="transmembrane region" description="Helical" evidence="7">
    <location>
        <begin position="268"/>
        <end position="288"/>
    </location>
</feature>
<dbReference type="InterPro" id="IPR020846">
    <property type="entry name" value="MFS_dom"/>
</dbReference>
<evidence type="ECO:0000313" key="10">
    <source>
        <dbReference type="Proteomes" id="UP000669179"/>
    </source>
</evidence>
<evidence type="ECO:0000256" key="5">
    <source>
        <dbReference type="ARBA" id="ARBA00022989"/>
    </source>
</evidence>
<feature type="transmembrane region" description="Helical" evidence="7">
    <location>
        <begin position="404"/>
        <end position="421"/>
    </location>
</feature>
<feature type="transmembrane region" description="Helical" evidence="7">
    <location>
        <begin position="300"/>
        <end position="320"/>
    </location>
</feature>
<feature type="transmembrane region" description="Helical" evidence="7">
    <location>
        <begin position="230"/>
        <end position="247"/>
    </location>
</feature>
<feature type="transmembrane region" description="Helical" evidence="7">
    <location>
        <begin position="56"/>
        <end position="73"/>
    </location>
</feature>
<dbReference type="PROSITE" id="PS50850">
    <property type="entry name" value="MFS"/>
    <property type="match status" value="1"/>
</dbReference>
<organism evidence="9 10">
    <name type="scientific">Actinomadura barringtoniae</name>
    <dbReference type="NCBI Taxonomy" id="1427535"/>
    <lineage>
        <taxon>Bacteria</taxon>
        <taxon>Bacillati</taxon>
        <taxon>Actinomycetota</taxon>
        <taxon>Actinomycetes</taxon>
        <taxon>Streptosporangiales</taxon>
        <taxon>Thermomonosporaceae</taxon>
        <taxon>Actinomadura</taxon>
    </lineage>
</organism>
<name>A0A939PDT7_9ACTN</name>
<comment type="subcellular location">
    <subcellularLocation>
        <location evidence="1">Cell membrane</location>
        <topology evidence="1">Multi-pass membrane protein</topology>
    </subcellularLocation>
</comment>
<dbReference type="InterPro" id="IPR011701">
    <property type="entry name" value="MFS"/>
</dbReference>
<proteinExistence type="predicted"/>
<keyword evidence="5 7" id="KW-1133">Transmembrane helix</keyword>
<evidence type="ECO:0000256" key="7">
    <source>
        <dbReference type="SAM" id="Phobius"/>
    </source>
</evidence>
<feature type="transmembrane region" description="Helical" evidence="7">
    <location>
        <begin position="198"/>
        <end position="218"/>
    </location>
</feature>
<dbReference type="PANTHER" id="PTHR42718">
    <property type="entry name" value="MAJOR FACILITATOR SUPERFAMILY MULTIDRUG TRANSPORTER MFSC"/>
    <property type="match status" value="1"/>
</dbReference>
<accession>A0A939PDT7</accession>
<dbReference type="CDD" id="cd17321">
    <property type="entry name" value="MFS_MMR_MDR_like"/>
    <property type="match status" value="1"/>
</dbReference>
<feature type="transmembrane region" description="Helical" evidence="7">
    <location>
        <begin position="433"/>
        <end position="454"/>
    </location>
</feature>
<dbReference type="PANTHER" id="PTHR42718:SF46">
    <property type="entry name" value="BLR6921 PROTEIN"/>
    <property type="match status" value="1"/>
</dbReference>
<dbReference type="GO" id="GO:0022857">
    <property type="term" value="F:transmembrane transporter activity"/>
    <property type="evidence" value="ECO:0007669"/>
    <property type="project" value="InterPro"/>
</dbReference>
<evidence type="ECO:0000256" key="6">
    <source>
        <dbReference type="ARBA" id="ARBA00023136"/>
    </source>
</evidence>
<dbReference type="GO" id="GO:0005886">
    <property type="term" value="C:plasma membrane"/>
    <property type="evidence" value="ECO:0007669"/>
    <property type="project" value="UniProtKB-SubCell"/>
</dbReference>
<dbReference type="PRINTS" id="PR01036">
    <property type="entry name" value="TCRTETB"/>
</dbReference>
<feature type="transmembrane region" description="Helical" evidence="7">
    <location>
        <begin position="332"/>
        <end position="351"/>
    </location>
</feature>
<feature type="domain" description="Major facilitator superfamily (MFS) profile" evidence="8">
    <location>
        <begin position="14"/>
        <end position="459"/>
    </location>
</feature>
<evidence type="ECO:0000256" key="3">
    <source>
        <dbReference type="ARBA" id="ARBA00022475"/>
    </source>
</evidence>
<reference evidence="9" key="1">
    <citation type="submission" date="2021-03" db="EMBL/GenBank/DDBJ databases">
        <authorList>
            <person name="Kanchanasin P."/>
            <person name="Saeng-In P."/>
            <person name="Phongsopitanun W."/>
            <person name="Yuki M."/>
            <person name="Kudo T."/>
            <person name="Ohkuma M."/>
            <person name="Tanasupawat S."/>
        </authorList>
    </citation>
    <scope>NUCLEOTIDE SEQUENCE</scope>
    <source>
        <strain evidence="9">GKU 128</strain>
    </source>
</reference>
<sequence length="480" mass="49351">MNVETHTKREQMWVLGLAAVGSFMVVLDMLVVATALSAIHADLGASLQDLEWTVNAYSLSFAVLLMTAAALGDRFGRRRIFAAGLALFGLASAACALSPDVGTLIAARTVQGVGAAMIMPVALGLLNGAFPPERRGWAIGIYGSITALGVLLGPLLGGVVTQGLGWQWIFWLNVPIAAVAIPLVFTRVKEAFGPPARFDLPGLALVTLSAFGLTWGLVRGDRAGWSSAEILVAFVGGAVLLAGFAIWERRAPAPMLPLRLFRSRAFSAGNLAVFFLNASMTGAIFFMAQFQHEVAGHDSLVAGLALLPWGVAPSLLAPLAGSLADRIGERPLVAAGLALQTAGMAWISLAASTDVAYIQLALPMVLSGAGAALAIPASTKAVTSRVAPADIGKASGTFSTMRQLGGAFGVAVMAAVFASSGDYANPQAFSDGFVAAFGAAAILSVVGTLAGFALPSRAGQGVRAASTLDDMRSKTSTVRR</sequence>
<feature type="transmembrane region" description="Helical" evidence="7">
    <location>
        <begin position="357"/>
        <end position="375"/>
    </location>
</feature>